<dbReference type="EMBL" id="GANP01001999">
    <property type="protein sequence ID" value="JAB82469.1"/>
    <property type="molecule type" value="mRNA"/>
</dbReference>
<feature type="non-terminal residue" evidence="1">
    <location>
        <position position="1"/>
    </location>
</feature>
<evidence type="ECO:0000313" key="1">
    <source>
        <dbReference type="EMBL" id="JAB82469.1"/>
    </source>
</evidence>
<proteinExistence type="evidence at transcript level"/>
<dbReference type="AlphaFoldDB" id="V5HVB3"/>
<sequence>GGFLSGTVVRDDCMDHLTECGEIECVTPRRSYHVNGFQRLNNYNPLLCTLDCSGNAWPKVARTGVAKGNVTRCDTSTRRKPRRTGYRDWRVTKTKVLEKLVPIFLGITNYRLCCDK</sequence>
<reference evidence="1" key="1">
    <citation type="journal article" date="2015" name="Sci. Rep.">
        <title>Tissue- and time-dependent transcription in Ixodes ricinus salivary glands and midguts when blood feeding on the vertebrate host.</title>
        <authorList>
            <person name="Kotsyfakis M."/>
            <person name="Schwarz A."/>
            <person name="Erhart J."/>
            <person name="Ribeiro J.M."/>
        </authorList>
    </citation>
    <scope>NUCLEOTIDE SEQUENCE</scope>
    <source>
        <tissue evidence="1">Salivary gland and midgut</tissue>
    </source>
</reference>
<accession>V5HVB3</accession>
<name>V5HVB3_IXORI</name>
<organism evidence="1">
    <name type="scientific">Ixodes ricinus</name>
    <name type="common">Common tick</name>
    <name type="synonym">Acarus ricinus</name>
    <dbReference type="NCBI Taxonomy" id="34613"/>
    <lineage>
        <taxon>Eukaryota</taxon>
        <taxon>Metazoa</taxon>
        <taxon>Ecdysozoa</taxon>
        <taxon>Arthropoda</taxon>
        <taxon>Chelicerata</taxon>
        <taxon>Arachnida</taxon>
        <taxon>Acari</taxon>
        <taxon>Parasitiformes</taxon>
        <taxon>Ixodida</taxon>
        <taxon>Ixodoidea</taxon>
        <taxon>Ixodidae</taxon>
        <taxon>Ixodinae</taxon>
        <taxon>Ixodes</taxon>
    </lineage>
</organism>
<protein>
    <submittedName>
        <fullName evidence="1">Uncharacterized protein</fullName>
    </submittedName>
</protein>